<keyword evidence="2" id="KW-1185">Reference proteome</keyword>
<dbReference type="Proteomes" id="UP000434036">
    <property type="component" value="Unassembled WGS sequence"/>
</dbReference>
<organism evidence="1 2">
    <name type="scientific">Copranaerobaculum intestinale</name>
    <dbReference type="NCBI Taxonomy" id="2692629"/>
    <lineage>
        <taxon>Bacteria</taxon>
        <taxon>Bacillati</taxon>
        <taxon>Bacillota</taxon>
        <taxon>Erysipelotrichia</taxon>
        <taxon>Erysipelotrichales</taxon>
        <taxon>Erysipelotrichaceae</taxon>
        <taxon>Copranaerobaculum</taxon>
    </lineage>
</organism>
<evidence type="ECO:0000313" key="1">
    <source>
        <dbReference type="EMBL" id="MXQ74424.1"/>
    </source>
</evidence>
<dbReference type="SUPFAM" id="SSF53067">
    <property type="entry name" value="Actin-like ATPase domain"/>
    <property type="match status" value="1"/>
</dbReference>
<comment type="caution">
    <text evidence="1">The sequence shown here is derived from an EMBL/GenBank/DDBJ whole genome shotgun (WGS) entry which is preliminary data.</text>
</comment>
<dbReference type="InterPro" id="IPR043129">
    <property type="entry name" value="ATPase_NBD"/>
</dbReference>
<dbReference type="PANTHER" id="PTHR32432:SF3">
    <property type="entry name" value="ETHANOLAMINE UTILIZATION PROTEIN EUTJ"/>
    <property type="match status" value="1"/>
</dbReference>
<gene>
    <name evidence="1" type="ORF">GSF08_10855</name>
</gene>
<accession>A0A6N8UAR2</accession>
<proteinExistence type="predicted"/>
<dbReference type="InterPro" id="IPR005883">
    <property type="entry name" value="PilM"/>
</dbReference>
<reference evidence="1 2" key="1">
    <citation type="submission" date="2019-12" db="EMBL/GenBank/DDBJ databases">
        <authorList>
            <person name="Yang R."/>
        </authorList>
    </citation>
    <scope>NUCLEOTIDE SEQUENCE [LARGE SCALE GENOMIC DNA]</scope>
    <source>
        <strain evidence="1 2">DONG20-135</strain>
    </source>
</reference>
<protein>
    <submittedName>
        <fullName evidence="1">Pilus assembly protein PilM</fullName>
    </submittedName>
</protein>
<dbReference type="RefSeq" id="WP_160625811.1">
    <property type="nucleotide sequence ID" value="NZ_WUUQ01000007.1"/>
</dbReference>
<dbReference type="AlphaFoldDB" id="A0A6N8UAR2"/>
<dbReference type="Pfam" id="PF11104">
    <property type="entry name" value="PilM_2"/>
    <property type="match status" value="1"/>
</dbReference>
<sequence length="198" mass="22038">MNTVIHISQEGIHAIHGEFSKGTFTIDYLDTFPLPEESMINGVIADEHALTSALQKLHGANIDKVMLVIGSGNILLKNIKVPKMSKQRLLNFTKDELSSLENANAEDYIYDYAVLNDTVGRGGEILCCGVERSLIKSYLDVFEGAGIKIQSIDVSVYAICKLVTNLKEFHNKTYILNIIDGNNLVTLLFVDNQYTFHN</sequence>
<dbReference type="PANTHER" id="PTHR32432">
    <property type="entry name" value="CELL DIVISION PROTEIN FTSA-RELATED"/>
    <property type="match status" value="1"/>
</dbReference>
<dbReference type="Gene3D" id="3.30.1490.300">
    <property type="match status" value="1"/>
</dbReference>
<dbReference type="InterPro" id="IPR050696">
    <property type="entry name" value="FtsA/MreB"/>
</dbReference>
<evidence type="ECO:0000313" key="2">
    <source>
        <dbReference type="Proteomes" id="UP000434036"/>
    </source>
</evidence>
<reference evidence="1 2" key="2">
    <citation type="submission" date="2020-01" db="EMBL/GenBank/DDBJ databases">
        <title>Clostridiaceae sp. nov. isolated from the gut of human by culturomics.</title>
        <authorList>
            <person name="Chang Y."/>
        </authorList>
    </citation>
    <scope>NUCLEOTIDE SEQUENCE [LARGE SCALE GENOMIC DNA]</scope>
    <source>
        <strain evidence="1 2">DONG20-135</strain>
    </source>
</reference>
<dbReference type="EMBL" id="WUUQ01000007">
    <property type="protein sequence ID" value="MXQ74424.1"/>
    <property type="molecule type" value="Genomic_DNA"/>
</dbReference>
<name>A0A6N8UAR2_9FIRM</name>
<dbReference type="Gene3D" id="3.30.420.40">
    <property type="match status" value="2"/>
</dbReference>